<dbReference type="OrthoDB" id="10252502at2759"/>
<evidence type="ECO:0000256" key="2">
    <source>
        <dbReference type="ARBA" id="ARBA00004687"/>
    </source>
</evidence>
<dbReference type="GO" id="GO:0000009">
    <property type="term" value="F:alpha-1,6-mannosyltransferase activity"/>
    <property type="evidence" value="ECO:0007669"/>
    <property type="project" value="InterPro"/>
</dbReference>
<evidence type="ECO:0000256" key="7">
    <source>
        <dbReference type="ARBA" id="ARBA00022679"/>
    </source>
</evidence>
<dbReference type="RefSeq" id="XP_040794953.1">
    <property type="nucleotide sequence ID" value="XM_040947711.1"/>
</dbReference>
<dbReference type="GeneID" id="63865044"/>
<dbReference type="VEuPathDB" id="FungiDB:BO72DRAFT_482065"/>
<evidence type="ECO:0000313" key="16">
    <source>
        <dbReference type="Proteomes" id="UP000249789"/>
    </source>
</evidence>
<dbReference type="Pfam" id="PF04188">
    <property type="entry name" value="Mannosyl_trans2"/>
    <property type="match status" value="1"/>
</dbReference>
<sequence>MAPMLWVDASRPHRSLLAVFIVWKCLLLLLAAFTPGPGYDTSTTLIDWNSDPTKAPFPAILETISTKLTRWDAIYYTHAANRGYIFEQEWAFGYGCNRLIHVLANGCRKLGILDYAFNASLVGISISHAAHGLSVIALYHLVCALFRGAQGGRKVALLAACLHVVSPAGAFLSAPCAESAYALLSFSGSLLYVKSFASSSLAASPRSYQHDTLLVLSGVLYGVATTFRSNGLLNGIPLFEEAVRQLVLLSQQGVSLAQLRRLLAVGTAGVCAGLGFVLPQYFAYREFCTDREPRAWCQRTLPSIYSFVQEHYWDNGFLRYWTASNIPLFGLAAPMLAILLASGWQALNGELRSLSLGAGMPSRSPVEKLRDLPPPTEPQPQPQPQARVTDRLLRSLAVPQVVIAVLTFFNHHVQIITRVASGYPIWYVWVACLLLRGGSATEEGGGWYRKGSSLVVNYMVVYALVQGVLYASFLPPA</sequence>
<dbReference type="GO" id="GO:0004376">
    <property type="term" value="F:GPI mannosyltransferase activity"/>
    <property type="evidence" value="ECO:0007669"/>
    <property type="project" value="InterPro"/>
</dbReference>
<evidence type="ECO:0000256" key="4">
    <source>
        <dbReference type="ARBA" id="ARBA00013795"/>
    </source>
</evidence>
<evidence type="ECO:0000256" key="14">
    <source>
        <dbReference type="SAM" id="SignalP"/>
    </source>
</evidence>
<feature type="signal peptide" evidence="14">
    <location>
        <begin position="1"/>
        <end position="31"/>
    </location>
</feature>
<evidence type="ECO:0000256" key="3">
    <source>
        <dbReference type="ARBA" id="ARBA00008698"/>
    </source>
</evidence>
<evidence type="ECO:0000256" key="10">
    <source>
        <dbReference type="ARBA" id="ARBA00022989"/>
    </source>
</evidence>
<dbReference type="UniPathway" id="UPA00196"/>
<dbReference type="PANTHER" id="PTHR12468">
    <property type="entry name" value="GPI MANNOSYLTRANSFERASE 2"/>
    <property type="match status" value="1"/>
</dbReference>
<organism evidence="15 16">
    <name type="scientific">Aspergillus fijiensis CBS 313.89</name>
    <dbReference type="NCBI Taxonomy" id="1448319"/>
    <lineage>
        <taxon>Eukaryota</taxon>
        <taxon>Fungi</taxon>
        <taxon>Dikarya</taxon>
        <taxon>Ascomycota</taxon>
        <taxon>Pezizomycotina</taxon>
        <taxon>Eurotiomycetes</taxon>
        <taxon>Eurotiomycetidae</taxon>
        <taxon>Eurotiales</taxon>
        <taxon>Aspergillaceae</taxon>
        <taxon>Aspergillus</taxon>
    </lineage>
</organism>
<feature type="transmembrane region" description="Helical" evidence="12">
    <location>
        <begin position="119"/>
        <end position="143"/>
    </location>
</feature>
<dbReference type="GO" id="GO:0005789">
    <property type="term" value="C:endoplasmic reticulum membrane"/>
    <property type="evidence" value="ECO:0007669"/>
    <property type="project" value="UniProtKB-SubCell"/>
</dbReference>
<dbReference type="AlphaFoldDB" id="A0A8G1RIA8"/>
<evidence type="ECO:0000256" key="5">
    <source>
        <dbReference type="ARBA" id="ARBA00022502"/>
    </source>
</evidence>
<dbReference type="GO" id="GO:0031501">
    <property type="term" value="C:mannosyltransferase complex"/>
    <property type="evidence" value="ECO:0007669"/>
    <property type="project" value="TreeGrafter"/>
</dbReference>
<evidence type="ECO:0000256" key="11">
    <source>
        <dbReference type="ARBA" id="ARBA00023136"/>
    </source>
</evidence>
<reference evidence="15 16" key="1">
    <citation type="submission" date="2018-02" db="EMBL/GenBank/DDBJ databases">
        <title>The genomes of Aspergillus section Nigri reveals drivers in fungal speciation.</title>
        <authorList>
            <consortium name="DOE Joint Genome Institute"/>
            <person name="Vesth T.C."/>
            <person name="Nybo J."/>
            <person name="Theobald S."/>
            <person name="Brandl J."/>
            <person name="Frisvad J.C."/>
            <person name="Nielsen K.F."/>
            <person name="Lyhne E.K."/>
            <person name="Kogle M.E."/>
            <person name="Kuo A."/>
            <person name="Riley R."/>
            <person name="Clum A."/>
            <person name="Nolan M."/>
            <person name="Lipzen A."/>
            <person name="Salamov A."/>
            <person name="Henrissat B."/>
            <person name="Wiebenga A."/>
            <person name="De vries R.P."/>
            <person name="Grigoriev I.V."/>
            <person name="Mortensen U.H."/>
            <person name="Andersen M.R."/>
            <person name="Baker S.E."/>
        </authorList>
    </citation>
    <scope>NUCLEOTIDE SEQUENCE [LARGE SCALE GENOMIC DNA]</scope>
    <source>
        <strain evidence="15 16">CBS 313.89</strain>
    </source>
</reference>
<feature type="transmembrane region" description="Helical" evidence="12">
    <location>
        <begin position="415"/>
        <end position="435"/>
    </location>
</feature>
<gene>
    <name evidence="15" type="ORF">BO72DRAFT_482065</name>
</gene>
<keyword evidence="6 12" id="KW-0328">Glycosyltransferase</keyword>
<dbReference type="GO" id="GO:0006506">
    <property type="term" value="P:GPI anchor biosynthetic process"/>
    <property type="evidence" value="ECO:0007669"/>
    <property type="project" value="UniProtKB-UniPathway"/>
</dbReference>
<evidence type="ECO:0000256" key="6">
    <source>
        <dbReference type="ARBA" id="ARBA00022676"/>
    </source>
</evidence>
<keyword evidence="11 12" id="KW-0472">Membrane</keyword>
<dbReference type="EC" id="2.4.1.-" evidence="12"/>
<dbReference type="PANTHER" id="PTHR12468:SF2">
    <property type="entry name" value="GPI MANNOSYLTRANSFERASE 2"/>
    <property type="match status" value="1"/>
</dbReference>
<evidence type="ECO:0000256" key="9">
    <source>
        <dbReference type="ARBA" id="ARBA00022824"/>
    </source>
</evidence>
<proteinExistence type="inferred from homology"/>
<evidence type="ECO:0000256" key="13">
    <source>
        <dbReference type="SAM" id="MobiDB-lite"/>
    </source>
</evidence>
<evidence type="ECO:0000313" key="15">
    <source>
        <dbReference type="EMBL" id="RAK70941.1"/>
    </source>
</evidence>
<dbReference type="InterPro" id="IPR007315">
    <property type="entry name" value="PIG-V/Gpi18"/>
</dbReference>
<dbReference type="Proteomes" id="UP000249789">
    <property type="component" value="Unassembled WGS sequence"/>
</dbReference>
<comment type="pathway">
    <text evidence="2 12">Glycolipid biosynthesis; glycosylphosphatidylinositol-anchor biosynthesis.</text>
</comment>
<keyword evidence="5 12" id="KW-0337">GPI-anchor biosynthesis</keyword>
<evidence type="ECO:0000256" key="1">
    <source>
        <dbReference type="ARBA" id="ARBA00004477"/>
    </source>
</evidence>
<comment type="similarity">
    <text evidence="3 12">Belongs to the PIGV family.</text>
</comment>
<keyword evidence="8 12" id="KW-0812">Transmembrane</keyword>
<name>A0A8G1RIA8_9EURO</name>
<keyword evidence="9 12" id="KW-0256">Endoplasmic reticulum</keyword>
<comment type="subcellular location">
    <subcellularLocation>
        <location evidence="1 12">Endoplasmic reticulum membrane</location>
        <topology evidence="1 12">Multi-pass membrane protein</topology>
    </subcellularLocation>
</comment>
<comment type="function">
    <text evidence="12">Mannosyltransferase involved in glycosylphosphatidylinositol-anchor biosynthesis.</text>
</comment>
<feature type="compositionally biased region" description="Pro residues" evidence="13">
    <location>
        <begin position="372"/>
        <end position="383"/>
    </location>
</feature>
<feature type="transmembrane region" description="Helical" evidence="12">
    <location>
        <begin position="262"/>
        <end position="284"/>
    </location>
</feature>
<keyword evidence="10 12" id="KW-1133">Transmembrane helix</keyword>
<feature type="chain" id="PRO_5034097354" description="GPI mannosyltransferase 2" evidence="14">
    <location>
        <begin position="32"/>
        <end position="477"/>
    </location>
</feature>
<keyword evidence="7 12" id="KW-0808">Transferase</keyword>
<evidence type="ECO:0000256" key="12">
    <source>
        <dbReference type="RuleBase" id="RU363112"/>
    </source>
</evidence>
<accession>A0A8G1RIA8</accession>
<evidence type="ECO:0000256" key="8">
    <source>
        <dbReference type="ARBA" id="ARBA00022692"/>
    </source>
</evidence>
<dbReference type="EMBL" id="KZ824744">
    <property type="protein sequence ID" value="RAK70941.1"/>
    <property type="molecule type" value="Genomic_DNA"/>
</dbReference>
<keyword evidence="16" id="KW-1185">Reference proteome</keyword>
<feature type="transmembrane region" description="Helical" evidence="12">
    <location>
        <begin position="455"/>
        <end position="473"/>
    </location>
</feature>
<protein>
    <recommendedName>
        <fullName evidence="4 12">GPI mannosyltransferase 2</fullName>
        <ecNumber evidence="12">2.4.1.-</ecNumber>
    </recommendedName>
</protein>
<comment type="caution">
    <text evidence="12">Lacks conserved residue(s) required for the propagation of feature annotation.</text>
</comment>
<feature type="transmembrane region" description="Helical" evidence="12">
    <location>
        <begin position="326"/>
        <end position="347"/>
    </location>
</feature>
<feature type="region of interest" description="Disordered" evidence="13">
    <location>
        <begin position="358"/>
        <end position="385"/>
    </location>
</feature>
<keyword evidence="14" id="KW-0732">Signal</keyword>